<feature type="region of interest" description="Disordered" evidence="1">
    <location>
        <begin position="1"/>
        <end position="42"/>
    </location>
</feature>
<accession>A0A1Q9DFF3</accession>
<dbReference type="AlphaFoldDB" id="A0A1Q9DFF3"/>
<evidence type="ECO:0000313" key="3">
    <source>
        <dbReference type="Proteomes" id="UP000186817"/>
    </source>
</evidence>
<feature type="compositionally biased region" description="Polar residues" evidence="1">
    <location>
        <begin position="317"/>
        <end position="326"/>
    </location>
</feature>
<sequence>MAAQGSGMLRQRAESAKAWSTGSAALRKPSWRDASVKAPKDKATHAVWLESFTASTRGKAQGAKRPSEKEHLVRAARDTPELIRNLQRSEEEKTFEMQRQEDLFEEADGMRRLRHALRLLVLGTRKPSPELSAAATNAELRQLRVLLGQIQRILLARSQREMQKKAQAAPVTEPQLPADKGKVWVRGEGSFLAQVAFPAGKDLSLSNNSGVWQASDEAGGSLARWITGKRARLWLIRLELSPLTGSSQGRSLITNSQIWGQTAIKDYVSAWLSGRSDAGAVLAPLADWVLLDGSSLAKISLALSSKVAVRRDHVETPQWTQPSQQVGGDFLRS</sequence>
<keyword evidence="3" id="KW-1185">Reference proteome</keyword>
<evidence type="ECO:0000313" key="2">
    <source>
        <dbReference type="EMBL" id="OLP93879.1"/>
    </source>
</evidence>
<evidence type="ECO:0000256" key="1">
    <source>
        <dbReference type="SAM" id="MobiDB-lite"/>
    </source>
</evidence>
<reference evidence="2 3" key="1">
    <citation type="submission" date="2016-02" db="EMBL/GenBank/DDBJ databases">
        <title>Genome analysis of coral dinoflagellate symbionts highlights evolutionary adaptations to a symbiotic lifestyle.</title>
        <authorList>
            <person name="Aranda M."/>
            <person name="Li Y."/>
            <person name="Liew Y.J."/>
            <person name="Baumgarten S."/>
            <person name="Simakov O."/>
            <person name="Wilson M."/>
            <person name="Piel J."/>
            <person name="Ashoor H."/>
            <person name="Bougouffa S."/>
            <person name="Bajic V.B."/>
            <person name="Ryu T."/>
            <person name="Ravasi T."/>
            <person name="Bayer T."/>
            <person name="Micklem G."/>
            <person name="Kim H."/>
            <person name="Bhak J."/>
            <person name="Lajeunesse T.C."/>
            <person name="Voolstra C.R."/>
        </authorList>
    </citation>
    <scope>NUCLEOTIDE SEQUENCE [LARGE SCALE GENOMIC DNA]</scope>
    <source>
        <strain evidence="2 3">CCMP2467</strain>
    </source>
</reference>
<proteinExistence type="predicted"/>
<name>A0A1Q9DFF3_SYMMI</name>
<gene>
    <name evidence="2" type="ORF">AK812_SmicGene24180</name>
</gene>
<protein>
    <submittedName>
        <fullName evidence="2">Uncharacterized protein</fullName>
    </submittedName>
</protein>
<comment type="caution">
    <text evidence="2">The sequence shown here is derived from an EMBL/GenBank/DDBJ whole genome shotgun (WGS) entry which is preliminary data.</text>
</comment>
<dbReference type="Proteomes" id="UP000186817">
    <property type="component" value="Unassembled WGS sequence"/>
</dbReference>
<feature type="region of interest" description="Disordered" evidence="1">
    <location>
        <begin position="314"/>
        <end position="333"/>
    </location>
</feature>
<dbReference type="EMBL" id="LSRX01000565">
    <property type="protein sequence ID" value="OLP93879.1"/>
    <property type="molecule type" value="Genomic_DNA"/>
</dbReference>
<feature type="compositionally biased region" description="Basic and acidic residues" evidence="1">
    <location>
        <begin position="30"/>
        <end position="42"/>
    </location>
</feature>
<organism evidence="2 3">
    <name type="scientific">Symbiodinium microadriaticum</name>
    <name type="common">Dinoflagellate</name>
    <name type="synonym">Zooxanthella microadriatica</name>
    <dbReference type="NCBI Taxonomy" id="2951"/>
    <lineage>
        <taxon>Eukaryota</taxon>
        <taxon>Sar</taxon>
        <taxon>Alveolata</taxon>
        <taxon>Dinophyceae</taxon>
        <taxon>Suessiales</taxon>
        <taxon>Symbiodiniaceae</taxon>
        <taxon>Symbiodinium</taxon>
    </lineage>
</organism>